<gene>
    <name evidence="1" type="ORF">ACFSUQ_07075</name>
</gene>
<comment type="caution">
    <text evidence="1">The sequence shown here is derived from an EMBL/GenBank/DDBJ whole genome shotgun (WGS) entry which is preliminary data.</text>
</comment>
<organism evidence="1 2">
    <name type="scientific">Gulosibacter bifidus</name>
    <dbReference type="NCBI Taxonomy" id="272239"/>
    <lineage>
        <taxon>Bacteria</taxon>
        <taxon>Bacillati</taxon>
        <taxon>Actinomycetota</taxon>
        <taxon>Actinomycetes</taxon>
        <taxon>Micrococcales</taxon>
        <taxon>Microbacteriaceae</taxon>
        <taxon>Gulosibacter</taxon>
    </lineage>
</organism>
<evidence type="ECO:0008006" key="3">
    <source>
        <dbReference type="Google" id="ProtNLM"/>
    </source>
</evidence>
<proteinExistence type="predicted"/>
<accession>A0ABW5RKK2</accession>
<dbReference type="EMBL" id="JBHUNF010000004">
    <property type="protein sequence ID" value="MFD2675054.1"/>
    <property type="molecule type" value="Genomic_DNA"/>
</dbReference>
<dbReference type="RefSeq" id="WP_390280322.1">
    <property type="nucleotide sequence ID" value="NZ_JBHUNF010000004.1"/>
</dbReference>
<evidence type="ECO:0000313" key="1">
    <source>
        <dbReference type="EMBL" id="MFD2675054.1"/>
    </source>
</evidence>
<sequence length="64" mass="7627">MENRSRQGRFSPEATTSLPEIQAVFATHRIREMKYRHQPKRVDADTYSYRRGDARCREGNKLTR</sequence>
<reference evidence="2" key="1">
    <citation type="journal article" date="2019" name="Int. J. Syst. Evol. Microbiol.">
        <title>The Global Catalogue of Microorganisms (GCM) 10K type strain sequencing project: providing services to taxonomists for standard genome sequencing and annotation.</title>
        <authorList>
            <consortium name="The Broad Institute Genomics Platform"/>
            <consortium name="The Broad Institute Genome Sequencing Center for Infectious Disease"/>
            <person name="Wu L."/>
            <person name="Ma J."/>
        </authorList>
    </citation>
    <scope>NUCLEOTIDE SEQUENCE [LARGE SCALE GENOMIC DNA]</scope>
    <source>
        <strain evidence="2">TISTR 1511</strain>
    </source>
</reference>
<keyword evidence="2" id="KW-1185">Reference proteome</keyword>
<name>A0ABW5RKK2_9MICO</name>
<dbReference type="Proteomes" id="UP001597453">
    <property type="component" value="Unassembled WGS sequence"/>
</dbReference>
<evidence type="ECO:0000313" key="2">
    <source>
        <dbReference type="Proteomes" id="UP001597453"/>
    </source>
</evidence>
<protein>
    <recommendedName>
        <fullName evidence="3">Transposase</fullName>
    </recommendedName>
</protein>